<keyword evidence="2" id="KW-0812">Transmembrane</keyword>
<dbReference type="InterPro" id="IPR036034">
    <property type="entry name" value="PDZ_sf"/>
</dbReference>
<proteinExistence type="predicted"/>
<comment type="caution">
    <text evidence="3">The sequence shown here is derived from an EMBL/GenBank/DDBJ whole genome shotgun (WGS) entry which is preliminary data.</text>
</comment>
<evidence type="ECO:0000256" key="1">
    <source>
        <dbReference type="SAM" id="MobiDB-lite"/>
    </source>
</evidence>
<evidence type="ECO:0000313" key="4">
    <source>
        <dbReference type="Proteomes" id="UP000661025"/>
    </source>
</evidence>
<name>A0A927QNS0_9ACTN</name>
<evidence type="ECO:0000256" key="2">
    <source>
        <dbReference type="SAM" id="Phobius"/>
    </source>
</evidence>
<dbReference type="RefSeq" id="WP_192363580.1">
    <property type="nucleotide sequence ID" value="NZ_CP119182.1"/>
</dbReference>
<dbReference type="AlphaFoldDB" id="A0A927QNS0"/>
<dbReference type="SUPFAM" id="SSF50156">
    <property type="entry name" value="PDZ domain-like"/>
    <property type="match status" value="1"/>
</dbReference>
<dbReference type="Gene3D" id="2.30.42.10">
    <property type="match status" value="1"/>
</dbReference>
<keyword evidence="2" id="KW-1133">Transmembrane helix</keyword>
<feature type="transmembrane region" description="Helical" evidence="2">
    <location>
        <begin position="42"/>
        <end position="69"/>
    </location>
</feature>
<gene>
    <name evidence="3" type="ORF">IHE70_28275</name>
</gene>
<sequence length="242" mass="23407">MEQTALRPKPMPGGESGGDRPPGTTRRPHAAPRRARQRLITLLLALATCAALVLAGVGLGTMGATVIGMSRLAELRERASHAPGAQDEPGGSGAPGQPHSSTRPGSSVHPAADGRAARDGIPKSGQGEGSSAASVIGAPTRPTLGVEAVDAPAIPGAGAGGGGGGGNGGGALVVGVHVPGPGHAAGLVRGDTVLALGGTRTGSASDLARAVTAARPGVALKLLVRHANGARRHLVAVPGVVT</sequence>
<dbReference type="GeneID" id="79929754"/>
<protein>
    <submittedName>
        <fullName evidence="3">PDZ domain-containing protein</fullName>
    </submittedName>
</protein>
<feature type="region of interest" description="Disordered" evidence="1">
    <location>
        <begin position="77"/>
        <end position="137"/>
    </location>
</feature>
<reference evidence="3" key="1">
    <citation type="submission" date="2020-09" db="EMBL/GenBank/DDBJ databases">
        <title>Streptomyces canutascabiei sp. nov., which causes potato common scab and is distributed across the world.</title>
        <authorList>
            <person name="Nguyen H.P."/>
            <person name="Weisberg A.J."/>
            <person name="Chang J.H."/>
            <person name="Clarke C.R."/>
        </authorList>
    </citation>
    <scope>NUCLEOTIDE SEQUENCE</scope>
    <source>
        <strain evidence="3">ID-01-6.2a</strain>
    </source>
</reference>
<keyword evidence="2" id="KW-0472">Membrane</keyword>
<feature type="region of interest" description="Disordered" evidence="1">
    <location>
        <begin position="1"/>
        <end position="33"/>
    </location>
</feature>
<evidence type="ECO:0000313" key="3">
    <source>
        <dbReference type="EMBL" id="MBD9727034.1"/>
    </source>
</evidence>
<organism evidence="3 4">
    <name type="scientific">Streptomyces caniscabiei</name>
    <dbReference type="NCBI Taxonomy" id="2746961"/>
    <lineage>
        <taxon>Bacteria</taxon>
        <taxon>Bacillati</taxon>
        <taxon>Actinomycetota</taxon>
        <taxon>Actinomycetes</taxon>
        <taxon>Kitasatosporales</taxon>
        <taxon>Streptomycetaceae</taxon>
        <taxon>Streptomyces</taxon>
    </lineage>
</organism>
<accession>A0A927QNS0</accession>
<dbReference type="EMBL" id="JACYXT010000013">
    <property type="protein sequence ID" value="MBD9727034.1"/>
    <property type="molecule type" value="Genomic_DNA"/>
</dbReference>
<dbReference type="Proteomes" id="UP000661025">
    <property type="component" value="Unassembled WGS sequence"/>
</dbReference>